<keyword evidence="1" id="KW-0677">Repeat</keyword>
<dbReference type="Proteomes" id="UP000019666">
    <property type="component" value="Unassembled WGS sequence"/>
</dbReference>
<evidence type="ECO:0000313" key="6">
    <source>
        <dbReference type="Proteomes" id="UP000019666"/>
    </source>
</evidence>
<dbReference type="GO" id="GO:0009279">
    <property type="term" value="C:cell outer membrane"/>
    <property type="evidence" value="ECO:0007669"/>
    <property type="project" value="TreeGrafter"/>
</dbReference>
<dbReference type="AlphaFoldDB" id="A0A017HDD0"/>
<dbReference type="InterPro" id="IPR019734">
    <property type="entry name" value="TPR_rpt"/>
</dbReference>
<feature type="chain" id="PRO_5001495819" evidence="4">
    <location>
        <begin position="28"/>
        <end position="191"/>
    </location>
</feature>
<sequence length="191" mass="21092">MGPRPLRIKSAVTALLAALWLASPLAAQQQTDREREADLLQQLSEAQDPHAASMIEGELRTLWSRSGSAAIDLLYRRGQDALQAGKPEEAVEHFTAALDWDPDFAEAYVGRAQAYYMTNAVGPAIDDLREALVLNPNQWEALMGFAAVLEEVGLEEDALEVWHRVHDMHPQNPEALAAVTRLETQLQGQTL</sequence>
<dbReference type="Pfam" id="PF13432">
    <property type="entry name" value="TPR_16"/>
    <property type="match status" value="1"/>
</dbReference>
<dbReference type="HOGENOM" id="CLU_079829_3_0_5"/>
<comment type="caution">
    <text evidence="5">The sequence shown here is derived from an EMBL/GenBank/DDBJ whole genome shotgun (WGS) entry which is preliminary data.</text>
</comment>
<gene>
    <name evidence="5" type="ORF">Rumeso_04844</name>
</gene>
<proteinExistence type="predicted"/>
<evidence type="ECO:0000313" key="5">
    <source>
        <dbReference type="EMBL" id="EYD72138.1"/>
    </source>
</evidence>
<dbReference type="PROSITE" id="PS50005">
    <property type="entry name" value="TPR"/>
    <property type="match status" value="2"/>
</dbReference>
<feature type="repeat" description="TPR" evidence="3">
    <location>
        <begin position="71"/>
        <end position="104"/>
    </location>
</feature>
<dbReference type="STRING" id="442562.Rumeso_04844"/>
<evidence type="ECO:0000256" key="3">
    <source>
        <dbReference type="PROSITE-ProRule" id="PRU00339"/>
    </source>
</evidence>
<evidence type="ECO:0000256" key="2">
    <source>
        <dbReference type="ARBA" id="ARBA00022803"/>
    </source>
</evidence>
<dbReference type="InterPro" id="IPR011990">
    <property type="entry name" value="TPR-like_helical_dom_sf"/>
</dbReference>
<dbReference type="PANTHER" id="PTHR44858:SF1">
    <property type="entry name" value="UDP-N-ACETYLGLUCOSAMINE--PEPTIDE N-ACETYLGLUCOSAMINYLTRANSFERASE SPINDLY-RELATED"/>
    <property type="match status" value="1"/>
</dbReference>
<feature type="repeat" description="TPR" evidence="3">
    <location>
        <begin position="105"/>
        <end position="138"/>
    </location>
</feature>
<dbReference type="SMART" id="SM00028">
    <property type="entry name" value="TPR"/>
    <property type="match status" value="3"/>
</dbReference>
<feature type="signal peptide" evidence="4">
    <location>
        <begin position="1"/>
        <end position="27"/>
    </location>
</feature>
<name>A0A017HDD0_9RHOB</name>
<keyword evidence="2 3" id="KW-0802">TPR repeat</keyword>
<organism evidence="5 6">
    <name type="scientific">Rubellimicrobium mesophilum DSM 19309</name>
    <dbReference type="NCBI Taxonomy" id="442562"/>
    <lineage>
        <taxon>Bacteria</taxon>
        <taxon>Pseudomonadati</taxon>
        <taxon>Pseudomonadota</taxon>
        <taxon>Alphaproteobacteria</taxon>
        <taxon>Rhodobacterales</taxon>
        <taxon>Roseobacteraceae</taxon>
        <taxon>Rubellimicrobium</taxon>
    </lineage>
</organism>
<accession>A0A017HDD0</accession>
<keyword evidence="6" id="KW-1185">Reference proteome</keyword>
<dbReference type="PANTHER" id="PTHR44858">
    <property type="entry name" value="TETRATRICOPEPTIDE REPEAT PROTEIN 6"/>
    <property type="match status" value="1"/>
</dbReference>
<evidence type="ECO:0000256" key="1">
    <source>
        <dbReference type="ARBA" id="ARBA00022737"/>
    </source>
</evidence>
<dbReference type="GO" id="GO:0046813">
    <property type="term" value="P:receptor-mediated virion attachment to host cell"/>
    <property type="evidence" value="ECO:0007669"/>
    <property type="project" value="TreeGrafter"/>
</dbReference>
<protein>
    <submittedName>
        <fullName evidence="5">TPR domain protein</fullName>
    </submittedName>
</protein>
<dbReference type="OrthoDB" id="9815010at2"/>
<dbReference type="Gene3D" id="1.25.40.10">
    <property type="entry name" value="Tetratricopeptide repeat domain"/>
    <property type="match status" value="1"/>
</dbReference>
<keyword evidence="4" id="KW-0732">Signal</keyword>
<dbReference type="EMBL" id="AOSK01000133">
    <property type="protein sequence ID" value="EYD72138.1"/>
    <property type="molecule type" value="Genomic_DNA"/>
</dbReference>
<dbReference type="PATRIC" id="fig|442562.3.peg.4768"/>
<dbReference type="SUPFAM" id="SSF48452">
    <property type="entry name" value="TPR-like"/>
    <property type="match status" value="1"/>
</dbReference>
<dbReference type="InterPro" id="IPR050498">
    <property type="entry name" value="Ycf3"/>
</dbReference>
<evidence type="ECO:0000256" key="4">
    <source>
        <dbReference type="SAM" id="SignalP"/>
    </source>
</evidence>
<reference evidence="5 6" key="1">
    <citation type="submission" date="2013-02" db="EMBL/GenBank/DDBJ databases">
        <authorList>
            <person name="Fiebig A."/>
            <person name="Goeker M."/>
            <person name="Klenk H.-P.P."/>
        </authorList>
    </citation>
    <scope>NUCLEOTIDE SEQUENCE [LARGE SCALE GENOMIC DNA]</scope>
    <source>
        <strain evidence="5 6">DSM 19309</strain>
    </source>
</reference>